<evidence type="ECO:0000313" key="2">
    <source>
        <dbReference type="EMBL" id="KAJ4001518.1"/>
    </source>
</evidence>
<organism evidence="2 3">
    <name type="scientific">Lentinula boryana</name>
    <dbReference type="NCBI Taxonomy" id="40481"/>
    <lineage>
        <taxon>Eukaryota</taxon>
        <taxon>Fungi</taxon>
        <taxon>Dikarya</taxon>
        <taxon>Basidiomycota</taxon>
        <taxon>Agaricomycotina</taxon>
        <taxon>Agaricomycetes</taxon>
        <taxon>Agaricomycetidae</taxon>
        <taxon>Agaricales</taxon>
        <taxon>Marasmiineae</taxon>
        <taxon>Omphalotaceae</taxon>
        <taxon>Lentinula</taxon>
    </lineage>
</organism>
<comment type="caution">
    <text evidence="2">The sequence shown here is derived from an EMBL/GenBank/DDBJ whole genome shotgun (WGS) entry which is preliminary data.</text>
</comment>
<sequence length="158" mass="16638">MLFVDFDLRQCLLPLSSSHKSGGRVALSSACLKAAILGLIPHLFLLISHIQFDSLARGFFLQFFIIDINSGHIQSEYTLAHHPRTGRPLWKKNGKFISAATVPAEILATVSPQSPPTPPPLIDGAMSDPATGSAASPENPADQASSNLSAAGCCGSTT</sequence>
<dbReference type="EMBL" id="MU790508">
    <property type="protein sequence ID" value="KAJ4001518.1"/>
    <property type="molecule type" value="Genomic_DNA"/>
</dbReference>
<feature type="compositionally biased region" description="Polar residues" evidence="1">
    <location>
        <begin position="142"/>
        <end position="158"/>
    </location>
</feature>
<keyword evidence="3" id="KW-1185">Reference proteome</keyword>
<evidence type="ECO:0000313" key="3">
    <source>
        <dbReference type="Proteomes" id="UP001163828"/>
    </source>
</evidence>
<accession>A0ABQ8QT19</accession>
<evidence type="ECO:0000256" key="1">
    <source>
        <dbReference type="SAM" id="MobiDB-lite"/>
    </source>
</evidence>
<proteinExistence type="predicted"/>
<protein>
    <submittedName>
        <fullName evidence="2">Uncharacterized protein</fullName>
    </submittedName>
</protein>
<name>A0ABQ8QT19_9AGAR</name>
<reference evidence="2" key="1">
    <citation type="submission" date="2022-08" db="EMBL/GenBank/DDBJ databases">
        <authorList>
            <consortium name="DOE Joint Genome Institute"/>
            <person name="Min B."/>
            <person name="Riley R."/>
            <person name="Sierra-Patev S."/>
            <person name="Naranjo-Ortiz M."/>
            <person name="Looney B."/>
            <person name="Konkel Z."/>
            <person name="Slot J.C."/>
            <person name="Sakamoto Y."/>
            <person name="Steenwyk J.L."/>
            <person name="Rokas A."/>
            <person name="Carro J."/>
            <person name="Camarero S."/>
            <person name="Ferreira P."/>
            <person name="Molpeceres G."/>
            <person name="Ruiz-Duenas F.J."/>
            <person name="Serrano A."/>
            <person name="Henrissat B."/>
            <person name="Drula E."/>
            <person name="Hughes K.W."/>
            <person name="Mata J.L."/>
            <person name="Ishikawa N.K."/>
            <person name="Vargas-Isla R."/>
            <person name="Ushijima S."/>
            <person name="Smith C.A."/>
            <person name="Ahrendt S."/>
            <person name="Andreopoulos W."/>
            <person name="He G."/>
            <person name="Labutti K."/>
            <person name="Lipzen A."/>
            <person name="Ng V."/>
            <person name="Sandor L."/>
            <person name="Barry K."/>
            <person name="Martinez A.T."/>
            <person name="Xiao Y."/>
            <person name="Gibbons J.G."/>
            <person name="Terashima K."/>
            <person name="Hibbett D.S."/>
            <person name="Grigoriev I.V."/>
        </authorList>
    </citation>
    <scope>NUCLEOTIDE SEQUENCE</scope>
    <source>
        <strain evidence="2">TFB10827</strain>
    </source>
</reference>
<feature type="region of interest" description="Disordered" evidence="1">
    <location>
        <begin position="109"/>
        <end position="158"/>
    </location>
</feature>
<dbReference type="Proteomes" id="UP001163828">
    <property type="component" value="Unassembled WGS sequence"/>
</dbReference>
<gene>
    <name evidence="2" type="ORF">F5050DRAFT_1803053</name>
</gene>